<dbReference type="RefSeq" id="WP_252175302.1">
    <property type="nucleotide sequence ID" value="NZ_CP086395.1"/>
</dbReference>
<dbReference type="EMBL" id="CP086395">
    <property type="protein sequence ID" value="USJ19903.1"/>
    <property type="molecule type" value="Genomic_DNA"/>
</dbReference>
<accession>A0A9Q8Y0Q1</accession>
<evidence type="ECO:0000313" key="1">
    <source>
        <dbReference type="EMBL" id="USJ19903.1"/>
    </source>
</evidence>
<evidence type="ECO:0000313" key="2">
    <source>
        <dbReference type="Proteomes" id="UP001056730"/>
    </source>
</evidence>
<dbReference type="AlphaFoldDB" id="A0A9Q8Y0Q1"/>
<organism evidence="1 2">
    <name type="scientific">Lactococcus formosensis</name>
    <dbReference type="NCBI Taxonomy" id="1281486"/>
    <lineage>
        <taxon>Bacteria</taxon>
        <taxon>Bacillati</taxon>
        <taxon>Bacillota</taxon>
        <taxon>Bacilli</taxon>
        <taxon>Lactobacillales</taxon>
        <taxon>Streptococcaceae</taxon>
        <taxon>Lactococcus</taxon>
    </lineage>
</organism>
<name>A0A9Q8Y0Q1_9LACT</name>
<dbReference type="KEGG" id="lfo:LMK00_08700"/>
<reference evidence="1" key="1">
    <citation type="journal article" date="2022" name="Front. Microbiol.">
        <title>Feed Insects as a Reservoir of Granadaene-Producing Lactococci.</title>
        <authorList>
            <person name="Neuzil-Bunesova V."/>
            <person name="Ramirez Garcia A."/>
            <person name="Modrackova N."/>
            <person name="Makovska M."/>
            <person name="Sabolova M."/>
            <person name="Sproer C."/>
            <person name="Bunk B."/>
            <person name="Blom J."/>
            <person name="Schwab C."/>
        </authorList>
    </citation>
    <scope>NUCLEOTIDE SEQUENCE</scope>
    <source>
        <strain evidence="1">I4/6O</strain>
    </source>
</reference>
<dbReference type="Proteomes" id="UP001056730">
    <property type="component" value="Chromosome"/>
</dbReference>
<protein>
    <submittedName>
        <fullName evidence="1">Uncharacterized protein</fullName>
    </submittedName>
</protein>
<gene>
    <name evidence="1" type="ORF">LMK00_08700</name>
</gene>
<sequence length="119" mass="14005">MNEMKMDNLQFIIAQILLIDPTSEKPRVHPRRKSIKKVQLIKRLEKLVQGYEEFQIDIELDDYYLAIESLKNMQKNDYEELLDEIVLAYSSHSKLTKSKSKNEVSRIPINTVVPSEKIK</sequence>
<proteinExistence type="predicted"/>